<dbReference type="InterPro" id="IPR043128">
    <property type="entry name" value="Rev_trsase/Diguanyl_cyclase"/>
</dbReference>
<evidence type="ECO:0000256" key="1">
    <source>
        <dbReference type="ARBA" id="ARBA00012528"/>
    </source>
</evidence>
<dbReference type="SUPFAM" id="SSF55785">
    <property type="entry name" value="PYP-like sensor domain (PAS domain)"/>
    <property type="match status" value="1"/>
</dbReference>
<evidence type="ECO:0000259" key="3">
    <source>
        <dbReference type="PROSITE" id="PS50887"/>
    </source>
</evidence>
<dbReference type="Gene3D" id="3.30.450.20">
    <property type="entry name" value="PAS domain"/>
    <property type="match status" value="1"/>
</dbReference>
<organism evidence="4 5">
    <name type="scientific">Shewanella sedimentimangrovi</name>
    <dbReference type="NCBI Taxonomy" id="2814293"/>
    <lineage>
        <taxon>Bacteria</taxon>
        <taxon>Pseudomonadati</taxon>
        <taxon>Pseudomonadota</taxon>
        <taxon>Gammaproteobacteria</taxon>
        <taxon>Alteromonadales</taxon>
        <taxon>Shewanellaceae</taxon>
        <taxon>Shewanella</taxon>
    </lineage>
</organism>
<gene>
    <name evidence="4" type="ORF">JYB85_03085</name>
</gene>
<dbReference type="InterPro" id="IPR000160">
    <property type="entry name" value="GGDEF_dom"/>
</dbReference>
<dbReference type="EMBL" id="CP071502">
    <property type="protein sequence ID" value="QSX37842.1"/>
    <property type="molecule type" value="Genomic_DNA"/>
</dbReference>
<dbReference type="InterPro" id="IPR050469">
    <property type="entry name" value="Diguanylate_Cyclase"/>
</dbReference>
<name>A0ABX7R1Z8_9GAMM</name>
<dbReference type="Proteomes" id="UP000663207">
    <property type="component" value="Chromosome"/>
</dbReference>
<dbReference type="RefSeq" id="WP_207381012.1">
    <property type="nucleotide sequence ID" value="NZ_CP071502.1"/>
</dbReference>
<dbReference type="PROSITE" id="PS50887">
    <property type="entry name" value="GGDEF"/>
    <property type="match status" value="1"/>
</dbReference>
<dbReference type="EC" id="2.7.7.65" evidence="1"/>
<dbReference type="Pfam" id="PF00990">
    <property type="entry name" value="GGDEF"/>
    <property type="match status" value="1"/>
</dbReference>
<evidence type="ECO:0000313" key="4">
    <source>
        <dbReference type="EMBL" id="QSX37842.1"/>
    </source>
</evidence>
<comment type="catalytic activity">
    <reaction evidence="2">
        <text>2 GTP = 3',3'-c-di-GMP + 2 diphosphate</text>
        <dbReference type="Rhea" id="RHEA:24898"/>
        <dbReference type="ChEBI" id="CHEBI:33019"/>
        <dbReference type="ChEBI" id="CHEBI:37565"/>
        <dbReference type="ChEBI" id="CHEBI:58805"/>
        <dbReference type="EC" id="2.7.7.65"/>
    </reaction>
</comment>
<accession>A0ABX7R1Z8</accession>
<dbReference type="SMART" id="SM00267">
    <property type="entry name" value="GGDEF"/>
    <property type="match status" value="1"/>
</dbReference>
<dbReference type="Gene3D" id="3.30.70.270">
    <property type="match status" value="1"/>
</dbReference>
<dbReference type="NCBIfam" id="TIGR00254">
    <property type="entry name" value="GGDEF"/>
    <property type="match status" value="1"/>
</dbReference>
<reference evidence="4 5" key="1">
    <citation type="submission" date="2021-03" db="EMBL/GenBank/DDBJ databases">
        <title>Novel species identification of genus Shewanella.</title>
        <authorList>
            <person name="Liu G."/>
            <person name="Zhang Q."/>
        </authorList>
    </citation>
    <scope>NUCLEOTIDE SEQUENCE [LARGE SCALE GENOMIC DNA]</scope>
    <source>
        <strain evidence="4 5">FJAT-52962</strain>
    </source>
</reference>
<keyword evidence="5" id="KW-1185">Reference proteome</keyword>
<feature type="domain" description="GGDEF" evidence="3">
    <location>
        <begin position="169"/>
        <end position="307"/>
    </location>
</feature>
<protein>
    <recommendedName>
        <fullName evidence="1">diguanylate cyclase</fullName>
        <ecNumber evidence="1">2.7.7.65</ecNumber>
    </recommendedName>
</protein>
<evidence type="ECO:0000313" key="5">
    <source>
        <dbReference type="Proteomes" id="UP000663207"/>
    </source>
</evidence>
<proteinExistence type="predicted"/>
<dbReference type="SUPFAM" id="SSF55073">
    <property type="entry name" value="Nucleotide cyclase"/>
    <property type="match status" value="1"/>
</dbReference>
<dbReference type="InterPro" id="IPR035965">
    <property type="entry name" value="PAS-like_dom_sf"/>
</dbReference>
<evidence type="ECO:0000256" key="2">
    <source>
        <dbReference type="ARBA" id="ARBA00034247"/>
    </source>
</evidence>
<dbReference type="InterPro" id="IPR029787">
    <property type="entry name" value="Nucleotide_cyclase"/>
</dbReference>
<dbReference type="CDD" id="cd01949">
    <property type="entry name" value="GGDEF"/>
    <property type="match status" value="1"/>
</dbReference>
<sequence>MFSTEQQQAIFKALPDPVFILTRSGRYADILGGSDSRYYHDGSMLIGQKIEDVLVPEKTDWFMLQIERALASRQLLVVEYGLAGSDVKGLGNDGPDTVIWFEGRIQALDFTIDGEEAVVWVASNISARHELEAQLRHKSEIDELTGLHNRRSLMAQLRNQFSLFQRYQTQTAVLLFDLDFLKTINDSCGHLMGDRVLRLIADCCRKHLREQDFSARYGGDEFVILMPQTSVEQAEHLAQRLRLAIVSAMGSLPLHSRNSQNDACTERGISGGLSQFSAGDVSFEDVIGRADRLLYMAKQQGRNRICI</sequence>
<dbReference type="PANTHER" id="PTHR45138:SF9">
    <property type="entry name" value="DIGUANYLATE CYCLASE DGCM-RELATED"/>
    <property type="match status" value="1"/>
</dbReference>
<dbReference type="PANTHER" id="PTHR45138">
    <property type="entry name" value="REGULATORY COMPONENTS OF SENSORY TRANSDUCTION SYSTEM"/>
    <property type="match status" value="1"/>
</dbReference>